<evidence type="ECO:0000256" key="4">
    <source>
        <dbReference type="RuleBase" id="RU361153"/>
    </source>
</evidence>
<dbReference type="Gene3D" id="3.20.20.80">
    <property type="entry name" value="Glycosidases"/>
    <property type="match status" value="1"/>
</dbReference>
<evidence type="ECO:0000256" key="2">
    <source>
        <dbReference type="ARBA" id="ARBA00022801"/>
    </source>
</evidence>
<comment type="caution">
    <text evidence="6">The sequence shown here is derived from an EMBL/GenBank/DDBJ whole genome shotgun (WGS) entry which is preliminary data.</text>
</comment>
<accession>A0ABN7IX64</accession>
<feature type="domain" description="Glycoside hydrolase family 5" evidence="5">
    <location>
        <begin position="218"/>
        <end position="466"/>
    </location>
</feature>
<dbReference type="PANTHER" id="PTHR31297:SF42">
    <property type="entry name" value="GLYCOSIDE HYDROLASE FAMILY 5 DOMAIN-CONTAINING PROTEIN"/>
    <property type="match status" value="1"/>
</dbReference>
<keyword evidence="3 4" id="KW-0326">Glycosidase</keyword>
<sequence length="569" mass="63792">MQMSANALANGVGAFLGAEQQVEETAVSGEPQAQALMEKGFDVGIQPGGIWADIIGEFRDRQQWHAEMHAWRLTCSAGLPEAQRHGCQDPRGSTRQTSNSQDFVMRNVGFGIISALAALTTAALASSHGPVDISKMHRVRYDARRGSLDGELAEHGPTYVELNKRAFNFGTTKVRGVNLGGWLVAEPWITPSLFSAVDSRVVDEWTFGQYVRDARRRLQRHWATFITENTFREIAAVGYLNMVRIPIGYWAVETSRGEPYVRANQLEYLSRAVGWARKYGLRVMIDLHGAPGSQNGFDNSGLRLEGNIVYWNANSTNAARTTAVLIALARRFANDDNVVAIEVLNEPASFKRTPNPNAPDVLRYYRTFANDAYYSLRYNSDPDTIPNYDLAVVLSDAFQSLSYWNGAFQPPGYENVVLDTHRYTMFLPGQNAWSRNERLQSICNLRSELSNSQRNLWTIIGEWTTAPNDCAQWLNGRGRGSRYEGEFAGEPRIGSCYSLTGDASRFSPAYRSLLRAMFDTQTKLYEETTSGWIFWTWITENAPEWSFREGVRGGWIPRGSIGPRSSAYC</sequence>
<dbReference type="Pfam" id="PF00150">
    <property type="entry name" value="Cellulase"/>
    <property type="match status" value="1"/>
</dbReference>
<dbReference type="InterPro" id="IPR001547">
    <property type="entry name" value="Glyco_hydro_5"/>
</dbReference>
<evidence type="ECO:0000256" key="1">
    <source>
        <dbReference type="ARBA" id="ARBA00005641"/>
    </source>
</evidence>
<dbReference type="Proteomes" id="UP000836402">
    <property type="component" value="Unassembled WGS sequence"/>
</dbReference>
<evidence type="ECO:0000313" key="7">
    <source>
        <dbReference type="Proteomes" id="UP000836402"/>
    </source>
</evidence>
<proteinExistence type="inferred from homology"/>
<evidence type="ECO:0000256" key="3">
    <source>
        <dbReference type="ARBA" id="ARBA00023295"/>
    </source>
</evidence>
<keyword evidence="2 4" id="KW-0378">Hydrolase</keyword>
<protein>
    <recommendedName>
        <fullName evidence="5">Glycoside hydrolase family 5 domain-containing protein</fullName>
    </recommendedName>
</protein>
<dbReference type="SUPFAM" id="SSF51445">
    <property type="entry name" value="(Trans)glycosidases"/>
    <property type="match status" value="1"/>
</dbReference>
<dbReference type="InterPro" id="IPR017853">
    <property type="entry name" value="GH"/>
</dbReference>
<keyword evidence="7" id="KW-1185">Reference proteome</keyword>
<evidence type="ECO:0000259" key="5">
    <source>
        <dbReference type="Pfam" id="PF00150"/>
    </source>
</evidence>
<reference evidence="6" key="1">
    <citation type="submission" date="2020-10" db="EMBL/GenBank/DDBJ databases">
        <authorList>
            <person name="Sedaghatjoo S."/>
        </authorList>
    </citation>
    <scope>NUCLEOTIDE SEQUENCE</scope>
    <source>
        <strain evidence="6">AZH3</strain>
    </source>
</reference>
<comment type="similarity">
    <text evidence="1 4">Belongs to the glycosyl hydrolase 5 (cellulase A) family.</text>
</comment>
<gene>
    <name evidence="6" type="ORF">JKIAZH3_G7043</name>
</gene>
<dbReference type="PANTHER" id="PTHR31297">
    <property type="entry name" value="GLUCAN ENDO-1,6-BETA-GLUCOSIDASE B"/>
    <property type="match status" value="1"/>
</dbReference>
<dbReference type="InterPro" id="IPR050386">
    <property type="entry name" value="Glycosyl_hydrolase_5"/>
</dbReference>
<organism evidence="6 7">
    <name type="scientific">Tilletia caries</name>
    <name type="common">wheat bunt fungus</name>
    <dbReference type="NCBI Taxonomy" id="13290"/>
    <lineage>
        <taxon>Eukaryota</taxon>
        <taxon>Fungi</taxon>
        <taxon>Dikarya</taxon>
        <taxon>Basidiomycota</taxon>
        <taxon>Ustilaginomycotina</taxon>
        <taxon>Exobasidiomycetes</taxon>
        <taxon>Tilletiales</taxon>
        <taxon>Tilletiaceae</taxon>
        <taxon>Tilletia</taxon>
    </lineage>
</organism>
<name>A0ABN7IX64_9BASI</name>
<evidence type="ECO:0000313" key="6">
    <source>
        <dbReference type="EMBL" id="CAD6935452.1"/>
    </source>
</evidence>
<dbReference type="EMBL" id="CAJHJG010003783">
    <property type="protein sequence ID" value="CAD6935452.1"/>
    <property type="molecule type" value="Genomic_DNA"/>
</dbReference>